<organism evidence="5 6">
    <name type="scientific">Sulfobacillus benefaciens</name>
    <dbReference type="NCBI Taxonomy" id="453960"/>
    <lineage>
        <taxon>Bacteria</taxon>
        <taxon>Bacillati</taxon>
        <taxon>Bacillota</taxon>
        <taxon>Clostridia</taxon>
        <taxon>Eubacteriales</taxon>
        <taxon>Clostridiales Family XVII. Incertae Sedis</taxon>
        <taxon>Sulfobacillus</taxon>
    </lineage>
</organism>
<evidence type="ECO:0000256" key="1">
    <source>
        <dbReference type="SAM" id="MobiDB-lite"/>
    </source>
</evidence>
<evidence type="ECO:0000313" key="6">
    <source>
        <dbReference type="Proteomes" id="UP000242972"/>
    </source>
</evidence>
<proteinExistence type="predicted"/>
<evidence type="ECO:0000259" key="4">
    <source>
        <dbReference type="Pfam" id="PF20042"/>
    </source>
</evidence>
<feature type="domain" description="Transposase IS66 central" evidence="2">
    <location>
        <begin position="124"/>
        <end position="300"/>
    </location>
</feature>
<evidence type="ECO:0000259" key="2">
    <source>
        <dbReference type="Pfam" id="PF03050"/>
    </source>
</evidence>
<dbReference type="InterPro" id="IPR024474">
    <property type="entry name" value="Znf_dom_IS66"/>
</dbReference>
<dbReference type="Proteomes" id="UP000242972">
    <property type="component" value="Unassembled WGS sequence"/>
</dbReference>
<accession>A0A2T2XDQ3</accession>
<comment type="caution">
    <text evidence="5">The sequence shown here is derived from an EMBL/GenBank/DDBJ whole genome shotgun (WGS) entry which is preliminary data.</text>
</comment>
<dbReference type="InterPro" id="IPR045618">
    <property type="entry name" value="DUF6444"/>
</dbReference>
<dbReference type="InterPro" id="IPR052344">
    <property type="entry name" value="Transposase-related"/>
</dbReference>
<evidence type="ECO:0000259" key="3">
    <source>
        <dbReference type="Pfam" id="PF13005"/>
    </source>
</evidence>
<dbReference type="EMBL" id="PXYW01000034">
    <property type="protein sequence ID" value="PSR32643.1"/>
    <property type="molecule type" value="Genomic_DNA"/>
</dbReference>
<dbReference type="Pfam" id="PF03050">
    <property type="entry name" value="DDE_Tnp_IS66"/>
    <property type="match status" value="1"/>
</dbReference>
<sequence length="303" mass="33788">LERQIHRNSHNSSQPPSADGFKKPPPRSQRPPSGRRPGGQPGHPGDTLKPVAHPDVIQRHPVGQCARCGRGLHPVPLDRLIRRQVFDIPPLVLQVTEHQVEVKTCPDCAHVTMGTVPAHVGAPVQYGPQLLGLSTYLQMFQMIPVDRVRAMFTELWGQAPSAGTLLDAVRRAADAVRPALDVIRTHLRQAPVVNADETGLRVEGHLWWMHTLTAPGWTLFGLHRHRGQIAMQAMGVLAERQRIVVHDYGKPYYRFEGRHALCNAHLLRDLTRVIETTQDAWARRLQTLLVDMHRVAAAARDAG</sequence>
<protein>
    <submittedName>
        <fullName evidence="5">IS66 family transposase</fullName>
    </submittedName>
</protein>
<dbReference type="PANTHER" id="PTHR33678:SF1">
    <property type="entry name" value="BLL1576 PROTEIN"/>
    <property type="match status" value="1"/>
</dbReference>
<dbReference type="NCBIfam" id="NF033517">
    <property type="entry name" value="transpos_IS66"/>
    <property type="match status" value="1"/>
</dbReference>
<reference evidence="5 6" key="1">
    <citation type="journal article" date="2014" name="BMC Genomics">
        <title>Comparison of environmental and isolate Sulfobacillus genomes reveals diverse carbon, sulfur, nitrogen, and hydrogen metabolisms.</title>
        <authorList>
            <person name="Justice N.B."/>
            <person name="Norman A."/>
            <person name="Brown C.T."/>
            <person name="Singh A."/>
            <person name="Thomas B.C."/>
            <person name="Banfield J.F."/>
        </authorList>
    </citation>
    <scope>NUCLEOTIDE SEQUENCE [LARGE SCALE GENOMIC DNA]</scope>
    <source>
        <strain evidence="5">AMDSBA4</strain>
    </source>
</reference>
<feature type="domain" description="Transposase IS66 zinc-finger binding" evidence="3">
    <location>
        <begin position="64"/>
        <end position="108"/>
    </location>
</feature>
<name>A0A2T2XDQ3_9FIRM</name>
<feature type="domain" description="DUF6444" evidence="4">
    <location>
        <begin position="1"/>
        <end position="47"/>
    </location>
</feature>
<dbReference type="Pfam" id="PF13005">
    <property type="entry name" value="zf-IS66"/>
    <property type="match status" value="1"/>
</dbReference>
<dbReference type="PANTHER" id="PTHR33678">
    <property type="entry name" value="BLL1576 PROTEIN"/>
    <property type="match status" value="1"/>
</dbReference>
<dbReference type="Pfam" id="PF20042">
    <property type="entry name" value="DUF6444"/>
    <property type="match status" value="1"/>
</dbReference>
<dbReference type="InterPro" id="IPR004291">
    <property type="entry name" value="Transposase_IS66_central"/>
</dbReference>
<dbReference type="AlphaFoldDB" id="A0A2T2XDQ3"/>
<feature type="non-terminal residue" evidence="5">
    <location>
        <position position="1"/>
    </location>
</feature>
<evidence type="ECO:0000313" key="5">
    <source>
        <dbReference type="EMBL" id="PSR32643.1"/>
    </source>
</evidence>
<feature type="region of interest" description="Disordered" evidence="1">
    <location>
        <begin position="1"/>
        <end position="52"/>
    </location>
</feature>
<gene>
    <name evidence="5" type="ORF">C7B46_13575</name>
</gene>